<feature type="compositionally biased region" description="Acidic residues" evidence="1">
    <location>
        <begin position="1"/>
        <end position="11"/>
    </location>
</feature>
<name>A0A4V2K153_9APHY</name>
<feature type="region of interest" description="Disordered" evidence="1">
    <location>
        <begin position="1"/>
        <end position="35"/>
    </location>
</feature>
<organism evidence="2">
    <name type="scientific">Dichomitus squalens</name>
    <dbReference type="NCBI Taxonomy" id="114155"/>
    <lineage>
        <taxon>Eukaryota</taxon>
        <taxon>Fungi</taxon>
        <taxon>Dikarya</taxon>
        <taxon>Basidiomycota</taxon>
        <taxon>Agaricomycotina</taxon>
        <taxon>Agaricomycetes</taxon>
        <taxon>Polyporales</taxon>
        <taxon>Polyporaceae</taxon>
        <taxon>Dichomitus</taxon>
    </lineage>
</organism>
<feature type="compositionally biased region" description="Polar residues" evidence="1">
    <location>
        <begin position="21"/>
        <end position="35"/>
    </location>
</feature>
<evidence type="ECO:0000256" key="1">
    <source>
        <dbReference type="SAM" id="MobiDB-lite"/>
    </source>
</evidence>
<dbReference type="AlphaFoldDB" id="A0A4V2K153"/>
<gene>
    <name evidence="2" type="ORF">BD311DRAFT_119795</name>
</gene>
<reference evidence="2" key="1">
    <citation type="submission" date="2019-01" db="EMBL/GenBank/DDBJ databases">
        <title>Draft genome sequences of three monokaryotic isolates of the white-rot basidiomycete fungus Dichomitus squalens.</title>
        <authorList>
            <consortium name="DOE Joint Genome Institute"/>
            <person name="Lopez S.C."/>
            <person name="Andreopoulos B."/>
            <person name="Pangilinan J."/>
            <person name="Lipzen A."/>
            <person name="Riley R."/>
            <person name="Ahrendt S."/>
            <person name="Ng V."/>
            <person name="Barry K."/>
            <person name="Daum C."/>
            <person name="Grigoriev I.V."/>
            <person name="Hilden K.S."/>
            <person name="Makela M.R."/>
            <person name="de Vries R.P."/>
        </authorList>
    </citation>
    <scope>NUCLEOTIDE SEQUENCE [LARGE SCALE GENOMIC DNA]</scope>
    <source>
        <strain evidence="2">OM18370.1</strain>
    </source>
</reference>
<protein>
    <submittedName>
        <fullName evidence="2">Uncharacterized protein</fullName>
    </submittedName>
</protein>
<accession>A0A4V2K153</accession>
<dbReference type="EMBL" id="ML143399">
    <property type="protein sequence ID" value="TBU31463.1"/>
    <property type="molecule type" value="Genomic_DNA"/>
</dbReference>
<sequence length="125" mass="13315">MEIEYDGDADMDTSREGKAPSPSQEQQHAPTGSIHATHSCRAIGNASNAGPPWLPPKLSVGPILSCSHCIVAGILCTSASRGLGSDHVHLFVAMYVTIHYDTDYNTIPAIICTIYRGHPWAATQG</sequence>
<dbReference type="Proteomes" id="UP000292957">
    <property type="component" value="Unassembled WGS sequence"/>
</dbReference>
<evidence type="ECO:0000313" key="2">
    <source>
        <dbReference type="EMBL" id="TBU31463.1"/>
    </source>
</evidence>
<proteinExistence type="predicted"/>